<reference evidence="1" key="1">
    <citation type="submission" date="2014-09" db="EMBL/GenBank/DDBJ databases">
        <authorList>
            <person name="Magalhaes I.L.F."/>
            <person name="Oliveira U."/>
            <person name="Santos F.R."/>
            <person name="Vidigal T.H.D.A."/>
            <person name="Brescovit A.D."/>
            <person name="Santos A.J."/>
        </authorList>
    </citation>
    <scope>NUCLEOTIDE SEQUENCE</scope>
    <source>
        <tissue evidence="1">Shoot tissue taken approximately 20 cm above the soil surface</tissue>
    </source>
</reference>
<protein>
    <submittedName>
        <fullName evidence="1">Uncharacterized protein</fullName>
    </submittedName>
</protein>
<proteinExistence type="predicted"/>
<name>A0A0A9CXA0_ARUDO</name>
<organism evidence="1">
    <name type="scientific">Arundo donax</name>
    <name type="common">Giant reed</name>
    <name type="synonym">Donax arundinaceus</name>
    <dbReference type="NCBI Taxonomy" id="35708"/>
    <lineage>
        <taxon>Eukaryota</taxon>
        <taxon>Viridiplantae</taxon>
        <taxon>Streptophyta</taxon>
        <taxon>Embryophyta</taxon>
        <taxon>Tracheophyta</taxon>
        <taxon>Spermatophyta</taxon>
        <taxon>Magnoliopsida</taxon>
        <taxon>Liliopsida</taxon>
        <taxon>Poales</taxon>
        <taxon>Poaceae</taxon>
        <taxon>PACMAD clade</taxon>
        <taxon>Arundinoideae</taxon>
        <taxon>Arundineae</taxon>
        <taxon>Arundo</taxon>
    </lineage>
</organism>
<evidence type="ECO:0000313" key="1">
    <source>
        <dbReference type="EMBL" id="JAD80974.1"/>
    </source>
</evidence>
<sequence length="37" mass="4207">MHDVAAPLVYMPCLLAHRVKLSLRRLLSSFTFHARGV</sequence>
<accession>A0A0A9CXA0</accession>
<dbReference type="EMBL" id="GBRH01216921">
    <property type="protein sequence ID" value="JAD80974.1"/>
    <property type="molecule type" value="Transcribed_RNA"/>
</dbReference>
<dbReference type="AlphaFoldDB" id="A0A0A9CXA0"/>
<reference evidence="1" key="2">
    <citation type="journal article" date="2015" name="Data Brief">
        <title>Shoot transcriptome of the giant reed, Arundo donax.</title>
        <authorList>
            <person name="Barrero R.A."/>
            <person name="Guerrero F.D."/>
            <person name="Moolhuijzen P."/>
            <person name="Goolsby J.A."/>
            <person name="Tidwell J."/>
            <person name="Bellgard S.E."/>
            <person name="Bellgard M.I."/>
        </authorList>
    </citation>
    <scope>NUCLEOTIDE SEQUENCE</scope>
    <source>
        <tissue evidence="1">Shoot tissue taken approximately 20 cm above the soil surface</tissue>
    </source>
</reference>